<name>A0AA35TQR9_GEOBA</name>
<sequence>MKKSWMSQNSMTLPALTLIHTFLPLLRMRRRLFPLLMMRRRLLPLLMVRRRLLPLLMVRRRLLPLPYGEEKTPSLPYGEEKTPPLPYGEEKTPPPADGEEKTPSPPDGEEKTPPPAHGEEKTPPPPNGEEKTPSPTDGEEKRDKPSTDQVADNEEEKKDKSSTNQAVPALRTPFGVRLENGKKGDGGDASRHLAIHSELQAMFQRKRNADSPSDQSPMQPGHTHKKPPPVAPKRRVPFASTHSPPIAYRKHRLIEEPSSFHDPTRTSGLPSLTSNFPRPRGPQGRHLPSRFSK</sequence>
<dbReference type="AlphaFoldDB" id="A0AA35TQR9"/>
<comment type="caution">
    <text evidence="2">The sequence shown here is derived from an EMBL/GenBank/DDBJ whole genome shotgun (WGS) entry which is preliminary data.</text>
</comment>
<organism evidence="2 3">
    <name type="scientific">Geodia barretti</name>
    <name type="common">Barrett's horny sponge</name>
    <dbReference type="NCBI Taxonomy" id="519541"/>
    <lineage>
        <taxon>Eukaryota</taxon>
        <taxon>Metazoa</taxon>
        <taxon>Porifera</taxon>
        <taxon>Demospongiae</taxon>
        <taxon>Heteroscleromorpha</taxon>
        <taxon>Tetractinellida</taxon>
        <taxon>Astrophorina</taxon>
        <taxon>Geodiidae</taxon>
        <taxon>Geodia</taxon>
    </lineage>
</organism>
<reference evidence="2" key="1">
    <citation type="submission" date="2023-03" db="EMBL/GenBank/DDBJ databases">
        <authorList>
            <person name="Steffen K."/>
            <person name="Cardenas P."/>
        </authorList>
    </citation>
    <scope>NUCLEOTIDE SEQUENCE</scope>
</reference>
<dbReference type="Proteomes" id="UP001174909">
    <property type="component" value="Unassembled WGS sequence"/>
</dbReference>
<evidence type="ECO:0000256" key="1">
    <source>
        <dbReference type="SAM" id="MobiDB-lite"/>
    </source>
</evidence>
<feature type="region of interest" description="Disordered" evidence="1">
    <location>
        <begin position="67"/>
        <end position="293"/>
    </location>
</feature>
<protein>
    <submittedName>
        <fullName evidence="2">Uncharacterized protein</fullName>
    </submittedName>
</protein>
<gene>
    <name evidence="2" type="ORF">GBAR_LOCUS28529</name>
</gene>
<accession>A0AA35TQR9</accession>
<keyword evidence="3" id="KW-1185">Reference proteome</keyword>
<feature type="compositionally biased region" description="Basic residues" evidence="1">
    <location>
        <begin position="222"/>
        <end position="236"/>
    </location>
</feature>
<dbReference type="EMBL" id="CASHTH010003985">
    <property type="protein sequence ID" value="CAI8052113.1"/>
    <property type="molecule type" value="Genomic_DNA"/>
</dbReference>
<feature type="compositionally biased region" description="Polar residues" evidence="1">
    <location>
        <begin position="265"/>
        <end position="276"/>
    </location>
</feature>
<feature type="compositionally biased region" description="Basic and acidic residues" evidence="1">
    <location>
        <begin position="179"/>
        <end position="191"/>
    </location>
</feature>
<feature type="compositionally biased region" description="Basic and acidic residues" evidence="1">
    <location>
        <begin position="68"/>
        <end position="146"/>
    </location>
</feature>
<proteinExistence type="predicted"/>
<evidence type="ECO:0000313" key="3">
    <source>
        <dbReference type="Proteomes" id="UP001174909"/>
    </source>
</evidence>
<evidence type="ECO:0000313" key="2">
    <source>
        <dbReference type="EMBL" id="CAI8052113.1"/>
    </source>
</evidence>
<feature type="compositionally biased region" description="Basic and acidic residues" evidence="1">
    <location>
        <begin position="253"/>
        <end position="264"/>
    </location>
</feature>